<dbReference type="NCBIfam" id="TIGR03355">
    <property type="entry name" value="VI_chp_2"/>
    <property type="match status" value="1"/>
</dbReference>
<protein>
    <submittedName>
        <fullName evidence="4">Type VI secretion system contractile sheath large subunit</fullName>
    </submittedName>
</protein>
<accession>A0ABZ2C3K0</accession>
<dbReference type="Pfam" id="PF18945">
    <property type="entry name" value="VipB_2"/>
    <property type="match status" value="1"/>
</dbReference>
<evidence type="ECO:0000313" key="4">
    <source>
        <dbReference type="EMBL" id="WVX67011.1"/>
    </source>
</evidence>
<keyword evidence="5" id="KW-1185">Reference proteome</keyword>
<dbReference type="PANTHER" id="PTHR35565">
    <property type="entry name" value="CYTOPLASMIC PROTEIN-RELATED"/>
    <property type="match status" value="1"/>
</dbReference>
<sequence length="510" mass="55695">MADDKTPTTKGSGGGAPTSGGGTSGGGNSNAGGLVNQIMTQGRMARDESQILAAKAMLAEFVNQVASASKGSVGDDTYAFIVSSIANIDRQLSSQMDTIMQAPTFQKLEASWRGLNNLVMNSETGEKLKIRVLCATKHELMNDLETAVEFDQSQLFKKVYEEEYGTYGGNPYSCLIGDYDFGRNPQDIELATLISGVAAASLAPFIASANPTMFSMDSFTELSGPRDMAKLFDSTDAIKWNSFRDTDDSRYFTLTMPRVLMRLPYGPNTVPVDTFNYQENVDGTVNSKFCWGSPAYALGQRITEAFSLYGWTAAIRGVEGGGMVSDLPAYTYKTSGGDMTVKIPTEVAITDRREKELSDLGFMSLCYCKGTDYAAFFGGQTTQRAKIYDEDSANANAAISARLPYMLNASRFGHYIKVMMRDKIGSFMSRQEVSHYLNNWIGGYVLLSDVAPLEVKSRFPLRQARVDVLDVPGKPGSYKAVVFLRPHFQLEELTASIRLVATLPPPVTQL</sequence>
<evidence type="ECO:0000256" key="1">
    <source>
        <dbReference type="SAM" id="MobiDB-lite"/>
    </source>
</evidence>
<dbReference type="InterPro" id="IPR044032">
    <property type="entry name" value="TssC1_C"/>
</dbReference>
<name>A0ABZ2C3K0_9PROT</name>
<evidence type="ECO:0000259" key="2">
    <source>
        <dbReference type="Pfam" id="PF05943"/>
    </source>
</evidence>
<evidence type="ECO:0000313" key="5">
    <source>
        <dbReference type="Proteomes" id="UP001330434"/>
    </source>
</evidence>
<reference evidence="4 5" key="1">
    <citation type="journal article" date="2024" name="Environ. Microbiol.">
        <title>Novel evolutionary insights on the interactions of the Holosporales (Alphaproteobacteria) with eukaryotic hosts from comparative genomics.</title>
        <authorList>
            <person name="Giovannini M."/>
            <person name="Petroni G."/>
            <person name="Castelli M."/>
        </authorList>
    </citation>
    <scope>NUCLEOTIDE SEQUENCE [LARGE SCALE GENOMIC DNA]</scope>
    <source>
        <strain evidence="4 5">US_Bl 15I1</strain>
    </source>
</reference>
<dbReference type="EMBL" id="CP133270">
    <property type="protein sequence ID" value="WVX67011.1"/>
    <property type="molecule type" value="Genomic_DNA"/>
</dbReference>
<dbReference type="InterPro" id="IPR044031">
    <property type="entry name" value="TssC1_N"/>
</dbReference>
<feature type="region of interest" description="Disordered" evidence="1">
    <location>
        <begin position="1"/>
        <end position="34"/>
    </location>
</feature>
<gene>
    <name evidence="4" type="ORF">Bealeia1_01207</name>
</gene>
<organism evidence="4 5">
    <name type="scientific">Candidatus Bealeia paramacronuclearis</name>
    <dbReference type="NCBI Taxonomy" id="1921001"/>
    <lineage>
        <taxon>Bacteria</taxon>
        <taxon>Pseudomonadati</taxon>
        <taxon>Pseudomonadota</taxon>
        <taxon>Alphaproteobacteria</taxon>
        <taxon>Holosporales</taxon>
        <taxon>Holosporaceae</taxon>
        <taxon>Candidatus Bealeia</taxon>
    </lineage>
</organism>
<dbReference type="RefSeq" id="WP_331255816.1">
    <property type="nucleotide sequence ID" value="NZ_CP133270.1"/>
</dbReference>
<dbReference type="PANTHER" id="PTHR35565:SF3">
    <property type="entry name" value="TYPE VI SECRETION SYSTEM SHEATH PROTEIN TSSC1"/>
    <property type="match status" value="1"/>
</dbReference>
<dbReference type="InterPro" id="IPR010269">
    <property type="entry name" value="T6SS_TssC-like"/>
</dbReference>
<dbReference type="Pfam" id="PF05943">
    <property type="entry name" value="VipB"/>
    <property type="match status" value="1"/>
</dbReference>
<evidence type="ECO:0000259" key="3">
    <source>
        <dbReference type="Pfam" id="PF18945"/>
    </source>
</evidence>
<feature type="domain" description="TssC1 C-terminal" evidence="3">
    <location>
        <begin position="393"/>
        <end position="503"/>
    </location>
</feature>
<dbReference type="Proteomes" id="UP001330434">
    <property type="component" value="Chromosome"/>
</dbReference>
<feature type="compositionally biased region" description="Gly residues" evidence="1">
    <location>
        <begin position="11"/>
        <end position="30"/>
    </location>
</feature>
<proteinExistence type="predicted"/>
<feature type="domain" description="TssC1 N-terminal" evidence="2">
    <location>
        <begin position="84"/>
        <end position="383"/>
    </location>
</feature>